<accession>F3KYI7</accession>
<sequence length="139" mass="14792">MAGRKRLRPVAEINVVPYIDVMLVLLIIFMVTAPLLMQGVEVELPKAEAQAVDSDDSEPLIASIKANGELYLNVGGDESAAITMETLQRRVGAVLRANPNKPVLVWGDQAVPYGQVVNLMVALQASGAANVGLVTESPE</sequence>
<evidence type="ECO:0000256" key="7">
    <source>
        <dbReference type="ARBA" id="ARBA00022989"/>
    </source>
</evidence>
<dbReference type="EMBL" id="AEIG01000003">
    <property type="protein sequence ID" value="EGG30922.1"/>
    <property type="molecule type" value="Genomic_DNA"/>
</dbReference>
<dbReference type="GO" id="GO:0005886">
    <property type="term" value="C:plasma membrane"/>
    <property type="evidence" value="ECO:0007669"/>
    <property type="project" value="UniProtKB-SubCell"/>
</dbReference>
<evidence type="ECO:0000313" key="12">
    <source>
        <dbReference type="Proteomes" id="UP000005615"/>
    </source>
</evidence>
<keyword evidence="9 10" id="KW-0131">Cell cycle</keyword>
<comment type="subcellular location">
    <subcellularLocation>
        <location evidence="10">Cell inner membrane</location>
        <topology evidence="10">Single-pass membrane protein</topology>
    </subcellularLocation>
    <subcellularLocation>
        <location evidence="1">Cell membrane</location>
        <topology evidence="1">Single-pass membrane protein</topology>
    </subcellularLocation>
</comment>
<dbReference type="Gene3D" id="3.30.420.270">
    <property type="match status" value="1"/>
</dbReference>
<dbReference type="PANTHER" id="PTHR30558:SF7">
    <property type="entry name" value="TOL-PAL SYSTEM PROTEIN TOLR"/>
    <property type="match status" value="1"/>
</dbReference>
<dbReference type="GO" id="GO:0022857">
    <property type="term" value="F:transmembrane transporter activity"/>
    <property type="evidence" value="ECO:0007669"/>
    <property type="project" value="InterPro"/>
</dbReference>
<evidence type="ECO:0000256" key="3">
    <source>
        <dbReference type="ARBA" id="ARBA00022475"/>
    </source>
</evidence>
<evidence type="ECO:0000256" key="10">
    <source>
        <dbReference type="HAMAP-Rule" id="MF_02203"/>
    </source>
</evidence>
<dbReference type="RefSeq" id="WP_009574465.1">
    <property type="nucleotide sequence ID" value="NZ_AEIG01000003.1"/>
</dbReference>
<dbReference type="Pfam" id="PF02472">
    <property type="entry name" value="ExbD"/>
    <property type="match status" value="1"/>
</dbReference>
<evidence type="ECO:0000313" key="11">
    <source>
        <dbReference type="EMBL" id="EGG30922.1"/>
    </source>
</evidence>
<dbReference type="InterPro" id="IPR014168">
    <property type="entry name" value="Tol-Pal_TolR"/>
</dbReference>
<comment type="similarity">
    <text evidence="2 10">Belongs to the ExbD/TolR family.</text>
</comment>
<protein>
    <recommendedName>
        <fullName evidence="10">Tol-Pal system protein TolR</fullName>
    </recommendedName>
</protein>
<evidence type="ECO:0000256" key="6">
    <source>
        <dbReference type="ARBA" id="ARBA00022692"/>
    </source>
</evidence>
<keyword evidence="6 10" id="KW-0812">Transmembrane</keyword>
<dbReference type="HAMAP" id="MF_02203">
    <property type="entry name" value="TolR"/>
    <property type="match status" value="1"/>
</dbReference>
<comment type="subunit">
    <text evidence="10">The Tol-Pal system is composed of five core proteins: the inner membrane proteins TolA, TolQ and TolR, the periplasmic protein TolB and the outer membrane protein Pal. They form a network linking the inner and outer membranes and the peptidoglycan layer.</text>
</comment>
<evidence type="ECO:0000256" key="9">
    <source>
        <dbReference type="ARBA" id="ARBA00023306"/>
    </source>
</evidence>
<dbReference type="PANTHER" id="PTHR30558">
    <property type="entry name" value="EXBD MEMBRANE COMPONENT OF PMF-DRIVEN MACROMOLECULE IMPORT SYSTEM"/>
    <property type="match status" value="1"/>
</dbReference>
<evidence type="ECO:0000256" key="4">
    <source>
        <dbReference type="ARBA" id="ARBA00022519"/>
    </source>
</evidence>
<evidence type="ECO:0000256" key="8">
    <source>
        <dbReference type="ARBA" id="ARBA00023136"/>
    </source>
</evidence>
<name>F3KYI7_9GAMM</name>
<organism evidence="11 12">
    <name type="scientific">Aequoribacter fuscus</name>
    <dbReference type="NCBI Taxonomy" id="2518989"/>
    <lineage>
        <taxon>Bacteria</taxon>
        <taxon>Pseudomonadati</taxon>
        <taxon>Pseudomonadota</taxon>
        <taxon>Gammaproteobacteria</taxon>
        <taxon>Cellvibrionales</taxon>
        <taxon>Halieaceae</taxon>
        <taxon>Aequoribacter</taxon>
    </lineage>
</organism>
<keyword evidence="12" id="KW-1185">Reference proteome</keyword>
<gene>
    <name evidence="10" type="primary">tolR</name>
    <name evidence="11" type="ORF">IMCC3088_1582</name>
</gene>
<reference evidence="11 12" key="1">
    <citation type="journal article" date="2011" name="J. Bacteriol.">
        <title>Genome sequence of strain IMCC3088, a proteorhodopsin-containing marine bacterium belonging to the OM60/NOR5 clade.</title>
        <authorList>
            <person name="Jang Y."/>
            <person name="Oh H.M."/>
            <person name="Kang I."/>
            <person name="Lee K."/>
            <person name="Yang S.J."/>
            <person name="Cho J.C."/>
        </authorList>
    </citation>
    <scope>NUCLEOTIDE SEQUENCE [LARGE SCALE GENOMIC DNA]</scope>
    <source>
        <strain evidence="11 12">IMCC3088</strain>
    </source>
</reference>
<evidence type="ECO:0000256" key="5">
    <source>
        <dbReference type="ARBA" id="ARBA00022618"/>
    </source>
</evidence>
<dbReference type="InterPro" id="IPR003400">
    <property type="entry name" value="ExbD"/>
</dbReference>
<dbReference type="NCBIfam" id="TIGR02801">
    <property type="entry name" value="tolR"/>
    <property type="match status" value="1"/>
</dbReference>
<dbReference type="Proteomes" id="UP000005615">
    <property type="component" value="Unassembled WGS sequence"/>
</dbReference>
<feature type="transmembrane region" description="Helical" evidence="10">
    <location>
        <begin position="15"/>
        <end position="36"/>
    </location>
</feature>
<keyword evidence="7 10" id="KW-1133">Transmembrane helix</keyword>
<dbReference type="GO" id="GO:0051301">
    <property type="term" value="P:cell division"/>
    <property type="evidence" value="ECO:0007669"/>
    <property type="project" value="UniProtKB-UniRule"/>
</dbReference>
<keyword evidence="4 10" id="KW-0997">Cell inner membrane</keyword>
<dbReference type="STRING" id="2518989.IMCC3088_1582"/>
<comment type="caution">
    <text evidence="11">The sequence shown here is derived from an EMBL/GenBank/DDBJ whole genome shotgun (WGS) entry which is preliminary data.</text>
</comment>
<comment type="function">
    <text evidence="10">Part of the Tol-Pal system, which plays a role in outer membrane invagination during cell division and is important for maintaining outer membrane integrity.</text>
</comment>
<keyword evidence="5 10" id="KW-0132">Cell division</keyword>
<evidence type="ECO:0000256" key="2">
    <source>
        <dbReference type="ARBA" id="ARBA00005811"/>
    </source>
</evidence>
<proteinExistence type="inferred from homology"/>
<dbReference type="eggNOG" id="COG0848">
    <property type="taxonomic scope" value="Bacteria"/>
</dbReference>
<keyword evidence="3 10" id="KW-1003">Cell membrane</keyword>
<evidence type="ECO:0000256" key="1">
    <source>
        <dbReference type="ARBA" id="ARBA00004162"/>
    </source>
</evidence>
<dbReference type="GO" id="GO:0015031">
    <property type="term" value="P:protein transport"/>
    <property type="evidence" value="ECO:0007669"/>
    <property type="project" value="InterPro"/>
</dbReference>
<dbReference type="AlphaFoldDB" id="F3KYI7"/>
<keyword evidence="8 10" id="KW-0472">Membrane</keyword>
<dbReference type="OrthoDB" id="9798629at2"/>